<dbReference type="Pfam" id="PF13508">
    <property type="entry name" value="Acetyltransf_7"/>
    <property type="match status" value="1"/>
</dbReference>
<dbReference type="AlphaFoldDB" id="A0A8K0UHV5"/>
<sequence length="225" mass="25343">MSNSTITFHKIVAPPPEVLSQIIEVQVEALHHDPFRHCLVGGDWSILPALERALVGAVHVAGEIWVAQDGDEIVAFAGWFGPGRELLDGSPEQEAAGWNDFAELMPTELRDFWYNDFTPSFDGFVEETLGAGMKKKSWDLALLATRPDYQRRGIGRRLVEVKEKQLAQDGEILVCLESATEKNTRLYESWGWQVQGHRTFSSPYGWYDTWVMTKSLNSCSFPPAE</sequence>
<evidence type="ECO:0000313" key="3">
    <source>
        <dbReference type="Proteomes" id="UP000813824"/>
    </source>
</evidence>
<dbReference type="GO" id="GO:0016747">
    <property type="term" value="F:acyltransferase activity, transferring groups other than amino-acyl groups"/>
    <property type="evidence" value="ECO:0007669"/>
    <property type="project" value="InterPro"/>
</dbReference>
<evidence type="ECO:0000259" key="1">
    <source>
        <dbReference type="PROSITE" id="PS51186"/>
    </source>
</evidence>
<dbReference type="PANTHER" id="PTHR42791:SF1">
    <property type="entry name" value="N-ACETYLTRANSFERASE DOMAIN-CONTAINING PROTEIN"/>
    <property type="match status" value="1"/>
</dbReference>
<evidence type="ECO:0000313" key="2">
    <source>
        <dbReference type="EMBL" id="KAH8091343.1"/>
    </source>
</evidence>
<feature type="domain" description="N-acetyltransferase" evidence="1">
    <location>
        <begin position="9"/>
        <end position="217"/>
    </location>
</feature>
<accession>A0A8K0UHV5</accession>
<dbReference type="CDD" id="cd04301">
    <property type="entry name" value="NAT_SF"/>
    <property type="match status" value="1"/>
</dbReference>
<dbReference type="SUPFAM" id="SSF55729">
    <property type="entry name" value="Acyl-CoA N-acyltransferases (Nat)"/>
    <property type="match status" value="1"/>
</dbReference>
<comment type="caution">
    <text evidence="2">The sequence shown here is derived from an EMBL/GenBank/DDBJ whole genome shotgun (WGS) entry which is preliminary data.</text>
</comment>
<gene>
    <name evidence="2" type="ORF">BXZ70DRAFT_1011158</name>
</gene>
<dbReference type="Gene3D" id="3.40.630.30">
    <property type="match status" value="1"/>
</dbReference>
<dbReference type="InterPro" id="IPR052523">
    <property type="entry name" value="Trichothecene_AcTrans"/>
</dbReference>
<keyword evidence="3" id="KW-1185">Reference proteome</keyword>
<protein>
    <submittedName>
        <fullName evidence="2">Acyl-CoA N-acyltransferase</fullName>
    </submittedName>
</protein>
<dbReference type="PANTHER" id="PTHR42791">
    <property type="entry name" value="GNAT FAMILY ACETYLTRANSFERASE"/>
    <property type="match status" value="1"/>
</dbReference>
<organism evidence="2 3">
    <name type="scientific">Cristinia sonorae</name>
    <dbReference type="NCBI Taxonomy" id="1940300"/>
    <lineage>
        <taxon>Eukaryota</taxon>
        <taxon>Fungi</taxon>
        <taxon>Dikarya</taxon>
        <taxon>Basidiomycota</taxon>
        <taxon>Agaricomycotina</taxon>
        <taxon>Agaricomycetes</taxon>
        <taxon>Agaricomycetidae</taxon>
        <taxon>Agaricales</taxon>
        <taxon>Pleurotineae</taxon>
        <taxon>Stephanosporaceae</taxon>
        <taxon>Cristinia</taxon>
    </lineage>
</organism>
<name>A0A8K0UHV5_9AGAR</name>
<dbReference type="InterPro" id="IPR000182">
    <property type="entry name" value="GNAT_dom"/>
</dbReference>
<reference evidence="2" key="1">
    <citation type="journal article" date="2021" name="New Phytol.">
        <title>Evolutionary innovations through gain and loss of genes in the ectomycorrhizal Boletales.</title>
        <authorList>
            <person name="Wu G."/>
            <person name="Miyauchi S."/>
            <person name="Morin E."/>
            <person name="Kuo A."/>
            <person name="Drula E."/>
            <person name="Varga T."/>
            <person name="Kohler A."/>
            <person name="Feng B."/>
            <person name="Cao Y."/>
            <person name="Lipzen A."/>
            <person name="Daum C."/>
            <person name="Hundley H."/>
            <person name="Pangilinan J."/>
            <person name="Johnson J."/>
            <person name="Barry K."/>
            <person name="LaButti K."/>
            <person name="Ng V."/>
            <person name="Ahrendt S."/>
            <person name="Min B."/>
            <person name="Choi I.G."/>
            <person name="Park H."/>
            <person name="Plett J.M."/>
            <person name="Magnuson J."/>
            <person name="Spatafora J.W."/>
            <person name="Nagy L.G."/>
            <person name="Henrissat B."/>
            <person name="Grigoriev I.V."/>
            <person name="Yang Z.L."/>
            <person name="Xu J."/>
            <person name="Martin F.M."/>
        </authorList>
    </citation>
    <scope>NUCLEOTIDE SEQUENCE</scope>
    <source>
        <strain evidence="2">KKN 215</strain>
    </source>
</reference>
<dbReference type="InterPro" id="IPR016181">
    <property type="entry name" value="Acyl_CoA_acyltransferase"/>
</dbReference>
<dbReference type="EMBL" id="JAEVFJ010000036">
    <property type="protein sequence ID" value="KAH8091343.1"/>
    <property type="molecule type" value="Genomic_DNA"/>
</dbReference>
<proteinExistence type="predicted"/>
<dbReference type="PROSITE" id="PS51186">
    <property type="entry name" value="GNAT"/>
    <property type="match status" value="1"/>
</dbReference>
<dbReference type="OrthoDB" id="4738875at2759"/>
<dbReference type="Proteomes" id="UP000813824">
    <property type="component" value="Unassembled WGS sequence"/>
</dbReference>